<gene>
    <name evidence="2" type="ORF">ACFYKT_16455</name>
</gene>
<accession>A0ABW6K183</accession>
<dbReference type="InterPro" id="IPR010982">
    <property type="entry name" value="Lambda_DNA-bd_dom_sf"/>
</dbReference>
<reference evidence="2 3" key="1">
    <citation type="submission" date="2024-08" db="EMBL/GenBank/DDBJ databases">
        <title>Two novel Cytobacillus novel species.</title>
        <authorList>
            <person name="Liu G."/>
        </authorList>
    </citation>
    <scope>NUCLEOTIDE SEQUENCE [LARGE SCALE GENOMIC DNA]</scope>
    <source>
        <strain evidence="2 3">FJAT-53684</strain>
    </source>
</reference>
<dbReference type="EMBL" id="JBIACJ010000009">
    <property type="protein sequence ID" value="MFE8697934.1"/>
    <property type="molecule type" value="Genomic_DNA"/>
</dbReference>
<dbReference type="RefSeq" id="WP_389221849.1">
    <property type="nucleotide sequence ID" value="NZ_JBIACJ010000009.1"/>
</dbReference>
<evidence type="ECO:0000313" key="2">
    <source>
        <dbReference type="EMBL" id="MFE8697934.1"/>
    </source>
</evidence>
<dbReference type="Pfam" id="PF01381">
    <property type="entry name" value="HTH_3"/>
    <property type="match status" value="1"/>
</dbReference>
<dbReference type="InterPro" id="IPR001387">
    <property type="entry name" value="Cro/C1-type_HTH"/>
</dbReference>
<feature type="domain" description="HTH cro/C1-type" evidence="1">
    <location>
        <begin position="18"/>
        <end position="58"/>
    </location>
</feature>
<dbReference type="Proteomes" id="UP001601058">
    <property type="component" value="Unassembled WGS sequence"/>
</dbReference>
<dbReference type="SMART" id="SM00530">
    <property type="entry name" value="HTH_XRE"/>
    <property type="match status" value="1"/>
</dbReference>
<keyword evidence="3" id="KW-1185">Reference proteome</keyword>
<dbReference type="SUPFAM" id="SSF47413">
    <property type="entry name" value="lambda repressor-like DNA-binding domains"/>
    <property type="match status" value="1"/>
</dbReference>
<dbReference type="CDD" id="cd00093">
    <property type="entry name" value="HTH_XRE"/>
    <property type="match status" value="1"/>
</dbReference>
<dbReference type="PROSITE" id="PS50943">
    <property type="entry name" value="HTH_CROC1"/>
    <property type="match status" value="1"/>
</dbReference>
<evidence type="ECO:0000259" key="1">
    <source>
        <dbReference type="PROSITE" id="PS50943"/>
    </source>
</evidence>
<name>A0ABW6K183_9BACI</name>
<proteinExistence type="predicted"/>
<organism evidence="2 3">
    <name type="scientific">Cytobacillus mangrovibacter</name>
    <dbReference type="NCBI Taxonomy" id="3299024"/>
    <lineage>
        <taxon>Bacteria</taxon>
        <taxon>Bacillati</taxon>
        <taxon>Bacillota</taxon>
        <taxon>Bacilli</taxon>
        <taxon>Bacillales</taxon>
        <taxon>Bacillaceae</taxon>
        <taxon>Cytobacillus</taxon>
    </lineage>
</organism>
<sequence>MERKTLIKLRGDKSRPTVAKDLKITPQMLGAIERGDRTPSLPLAKRIADYYETSVDEIFFNKNRNNSCLKTTTA</sequence>
<protein>
    <submittedName>
        <fullName evidence="2">Helix-turn-helix transcriptional regulator</fullName>
    </submittedName>
</protein>
<dbReference type="Gene3D" id="1.10.260.40">
    <property type="entry name" value="lambda repressor-like DNA-binding domains"/>
    <property type="match status" value="1"/>
</dbReference>
<comment type="caution">
    <text evidence="2">The sequence shown here is derived from an EMBL/GenBank/DDBJ whole genome shotgun (WGS) entry which is preliminary data.</text>
</comment>
<evidence type="ECO:0000313" key="3">
    <source>
        <dbReference type="Proteomes" id="UP001601058"/>
    </source>
</evidence>